<keyword evidence="3" id="KW-1185">Reference proteome</keyword>
<feature type="region of interest" description="Disordered" evidence="1">
    <location>
        <begin position="44"/>
        <end position="65"/>
    </location>
</feature>
<reference evidence="2 3" key="1">
    <citation type="submission" date="2020-04" db="EMBL/GenBank/DDBJ databases">
        <authorList>
            <person name="Laetsch R D."/>
            <person name="Stevens L."/>
            <person name="Kumar S."/>
            <person name="Blaxter L. M."/>
        </authorList>
    </citation>
    <scope>NUCLEOTIDE SEQUENCE [LARGE SCALE GENOMIC DNA]</scope>
</reference>
<dbReference type="Proteomes" id="UP000494206">
    <property type="component" value="Unassembled WGS sequence"/>
</dbReference>
<protein>
    <submittedName>
        <fullName evidence="2">Uncharacterized protein</fullName>
    </submittedName>
</protein>
<dbReference type="OrthoDB" id="5818689at2759"/>
<name>A0A8S1FAI8_9PELO</name>
<evidence type="ECO:0000256" key="1">
    <source>
        <dbReference type="SAM" id="MobiDB-lite"/>
    </source>
</evidence>
<accession>A0A8S1FAI8</accession>
<evidence type="ECO:0000313" key="2">
    <source>
        <dbReference type="EMBL" id="CAB3410866.1"/>
    </source>
</evidence>
<sequence>MGRGCQDINRANKSLKLCGSSAEMNPMRNVSTPDRPLQQYPANSYGRQNSVMNGLPGSSKPDWRKGEMITPQPFWEGPMNMPPYMMNSGRWTSRSSEIDSGMNGDGVGWQGQGQHGGGRGGGGNYMGGGRRGMHQQNRMQSQHHNAGGHPHRMMNPNFRPPPQPQQPPFVYGVQDMMDLNMMRMNELSLNGVPPPQVVPPQQNGLYGELGPQANWGNQPQPFVSQEEIYEHVPPFGAPPTPHSGMPSYGNNQRGGFNRGMGNQRQNNYAPRGGFPPMPMGMPHQMPPQQQQPGQFFGAPQFPQPFPNNQPMPMHENMAGPNRPNASTMDDYAMWTDENDEEAKKKKILRDKGLIAWGDAETSNSKPIRKWIVPEGQEEDIETALARCPQFQKKKSNHEEQIRRRLGADNPQAAAQAQQQLEEERTSVIKVGKRPIVACGWGDLPADMAEKNDADAAIARVWDDVPNSNNGPKPDDQGGLPWNLPGIPPGQPSSSSSDSHRNPFFAQHMQQQQFQGNQGIFMDNAGGDGVWSNMGGIDGTAMPVPNPIMGPSHLGMVPAQPGVPEISEENRLKVAENLRYAVEKGHLDISLMTLPYFPPAALDLLTIILTKIPILDAYQMELQKLVETNRPPDLPPNADPNTWLTESQKIEYDKLVIAVVTAKIEVSDYSKKINRALIDAGIMPKNPPGPGYQNGAQAAPGNESGLQNRSGDGFENGPPDHCDYYDYSFLG</sequence>
<feature type="region of interest" description="Disordered" evidence="1">
    <location>
        <begin position="462"/>
        <end position="501"/>
    </location>
</feature>
<gene>
    <name evidence="2" type="ORF">CBOVIS_LOCUS12324</name>
</gene>
<dbReference type="AlphaFoldDB" id="A0A8S1FAI8"/>
<comment type="caution">
    <text evidence="2">The sequence shown here is derived from an EMBL/GenBank/DDBJ whole genome shotgun (WGS) entry which is preliminary data.</text>
</comment>
<organism evidence="2 3">
    <name type="scientific">Caenorhabditis bovis</name>
    <dbReference type="NCBI Taxonomy" id="2654633"/>
    <lineage>
        <taxon>Eukaryota</taxon>
        <taxon>Metazoa</taxon>
        <taxon>Ecdysozoa</taxon>
        <taxon>Nematoda</taxon>
        <taxon>Chromadorea</taxon>
        <taxon>Rhabditida</taxon>
        <taxon>Rhabditina</taxon>
        <taxon>Rhabditomorpha</taxon>
        <taxon>Rhabditoidea</taxon>
        <taxon>Rhabditidae</taxon>
        <taxon>Peloderinae</taxon>
        <taxon>Caenorhabditis</taxon>
    </lineage>
</organism>
<dbReference type="EMBL" id="CADEPM010000011">
    <property type="protein sequence ID" value="CAB3410866.1"/>
    <property type="molecule type" value="Genomic_DNA"/>
</dbReference>
<proteinExistence type="predicted"/>
<evidence type="ECO:0000313" key="3">
    <source>
        <dbReference type="Proteomes" id="UP000494206"/>
    </source>
</evidence>
<feature type="region of interest" description="Disordered" evidence="1">
    <location>
        <begin position="683"/>
        <end position="719"/>
    </location>
</feature>